<evidence type="ECO:0000313" key="3">
    <source>
        <dbReference type="EMBL" id="HJC35619.1"/>
    </source>
</evidence>
<reference evidence="3" key="1">
    <citation type="journal article" date="2021" name="PeerJ">
        <title>Extensive microbial diversity within the chicken gut microbiome revealed by metagenomics and culture.</title>
        <authorList>
            <person name="Gilroy R."/>
            <person name="Ravi A."/>
            <person name="Getino M."/>
            <person name="Pursley I."/>
            <person name="Horton D.L."/>
            <person name="Alikhan N.F."/>
            <person name="Baker D."/>
            <person name="Gharbi K."/>
            <person name="Hall N."/>
            <person name="Watson M."/>
            <person name="Adriaenssens E.M."/>
            <person name="Foster-Nyarko E."/>
            <person name="Jarju S."/>
            <person name="Secka A."/>
            <person name="Antonio M."/>
            <person name="Oren A."/>
            <person name="Chaudhuri R.R."/>
            <person name="La Ragione R."/>
            <person name="Hildebrand F."/>
            <person name="Pallen M.J."/>
        </authorList>
    </citation>
    <scope>NUCLEOTIDE SEQUENCE</scope>
    <source>
        <strain evidence="3">CHK187-11901</strain>
    </source>
</reference>
<evidence type="ECO:0000313" key="4">
    <source>
        <dbReference type="Proteomes" id="UP000823896"/>
    </source>
</evidence>
<feature type="domain" description="DUF2262" evidence="1">
    <location>
        <begin position="152"/>
        <end position="260"/>
    </location>
</feature>
<reference evidence="3" key="2">
    <citation type="submission" date="2021-04" db="EMBL/GenBank/DDBJ databases">
        <authorList>
            <person name="Gilroy R."/>
        </authorList>
    </citation>
    <scope>NUCLEOTIDE SEQUENCE</scope>
    <source>
        <strain evidence="3">CHK187-11901</strain>
    </source>
</reference>
<dbReference type="AlphaFoldDB" id="A0A9D2NRE1"/>
<accession>A0A9D2NRE1</accession>
<protein>
    <submittedName>
        <fullName evidence="3">DUF2262 domain-containing protein</fullName>
    </submittedName>
</protein>
<evidence type="ECO:0000259" key="2">
    <source>
        <dbReference type="Pfam" id="PF22886"/>
    </source>
</evidence>
<gene>
    <name evidence="3" type="ORF">H9702_00615</name>
</gene>
<dbReference type="InterPro" id="IPR054286">
    <property type="entry name" value="DUF7021"/>
</dbReference>
<comment type="caution">
    <text evidence="3">The sequence shown here is derived from an EMBL/GenBank/DDBJ whole genome shotgun (WGS) entry which is preliminary data.</text>
</comment>
<dbReference type="Proteomes" id="UP000823896">
    <property type="component" value="Unassembled WGS sequence"/>
</dbReference>
<dbReference type="Pfam" id="PF22886">
    <property type="entry name" value="DUF7021"/>
    <property type="match status" value="1"/>
</dbReference>
<name>A0A9D2NRE1_9FIRM</name>
<proteinExistence type="predicted"/>
<dbReference type="Pfam" id="PF10020">
    <property type="entry name" value="DUF2262"/>
    <property type="match status" value="1"/>
</dbReference>
<organism evidence="3 4">
    <name type="scientific">Candidatus Merdibacter merdavium</name>
    <dbReference type="NCBI Taxonomy" id="2838692"/>
    <lineage>
        <taxon>Bacteria</taxon>
        <taxon>Bacillati</taxon>
        <taxon>Bacillota</taxon>
        <taxon>Erysipelotrichia</taxon>
        <taxon>Erysipelotrichales</taxon>
        <taxon>Erysipelotrichaceae</taxon>
        <taxon>Merdibacter</taxon>
    </lineage>
</organism>
<evidence type="ECO:0000259" key="1">
    <source>
        <dbReference type="Pfam" id="PF10020"/>
    </source>
</evidence>
<sequence>MEKKIAEVKEMGLFDRLIKRKQKQNYKPLVIYGLCGPVGVGAHKSGEARYWTASIILRAWKEEGSEALHEEKIRLEKTCDEDGVHALQEQLRKNAIFHAKVRMSEQGLELLELLEPDCDEPQLAALRGVQEDARTETAVDPEVAEGRCRIQTFAKEKTRVYFEGKQEEGIRILHAMQKRQVGWYNDAVNYAADRAVPKYNETLRSGERKLTKKAFREQVRLAKIVISDNERFVFWLDADELLQGRQICVSGSLQGGIDGAQAQEKAA</sequence>
<feature type="domain" description="DUF7021" evidence="2">
    <location>
        <begin position="30"/>
        <end position="126"/>
    </location>
</feature>
<dbReference type="EMBL" id="DWWM01000003">
    <property type="protein sequence ID" value="HJC35619.1"/>
    <property type="molecule type" value="Genomic_DNA"/>
</dbReference>
<dbReference type="InterPro" id="IPR019260">
    <property type="entry name" value="DUF2262"/>
</dbReference>